<reference evidence="1 4" key="2">
    <citation type="submission" date="2018-01" db="EMBL/GenBank/DDBJ databases">
        <title>Complete genome sequence of Caulobacter flavus RHGG3.</title>
        <authorList>
            <person name="Yang E."/>
        </authorList>
    </citation>
    <scope>NUCLEOTIDE SEQUENCE [LARGE SCALE GENOMIC DNA]</scope>
    <source>
        <strain evidence="1 4">RHGG3</strain>
    </source>
</reference>
<dbReference type="AlphaFoldDB" id="A0A2N5D233"/>
<evidence type="ECO:0000313" key="4">
    <source>
        <dbReference type="Proteomes" id="UP000281192"/>
    </source>
</evidence>
<dbReference type="KEGG" id="cfh:C1707_11335"/>
<organism evidence="2 3">
    <name type="scientific">Caulobacter flavus</name>
    <dbReference type="NCBI Taxonomy" id="1679497"/>
    <lineage>
        <taxon>Bacteria</taxon>
        <taxon>Pseudomonadati</taxon>
        <taxon>Pseudomonadota</taxon>
        <taxon>Alphaproteobacteria</taxon>
        <taxon>Caulobacterales</taxon>
        <taxon>Caulobacteraceae</taxon>
        <taxon>Caulobacter</taxon>
    </lineage>
</organism>
<keyword evidence="4" id="KW-1185">Reference proteome</keyword>
<protein>
    <submittedName>
        <fullName evidence="2">Uncharacterized protein</fullName>
    </submittedName>
</protein>
<dbReference type="OrthoDB" id="7187914at2"/>
<dbReference type="EMBL" id="PJRQ01000007">
    <property type="protein sequence ID" value="PLR20046.1"/>
    <property type="molecule type" value="Genomic_DNA"/>
</dbReference>
<proteinExistence type="predicted"/>
<accession>A0A2N5D233</accession>
<dbReference type="Proteomes" id="UP000234483">
    <property type="component" value="Unassembled WGS sequence"/>
</dbReference>
<evidence type="ECO:0000313" key="1">
    <source>
        <dbReference type="EMBL" id="AYV46812.1"/>
    </source>
</evidence>
<dbReference type="EMBL" id="CP026100">
    <property type="protein sequence ID" value="AYV46812.1"/>
    <property type="molecule type" value="Genomic_DNA"/>
</dbReference>
<name>A0A2N5D233_9CAUL</name>
<dbReference type="Proteomes" id="UP000281192">
    <property type="component" value="Chromosome"/>
</dbReference>
<evidence type="ECO:0000313" key="3">
    <source>
        <dbReference type="Proteomes" id="UP000234483"/>
    </source>
</evidence>
<gene>
    <name evidence="1" type="ORF">C1707_11335</name>
    <name evidence="2" type="ORF">CFHF_02435</name>
</gene>
<reference evidence="2 3" key="1">
    <citation type="submission" date="2017-12" db="EMBL/GenBank/DDBJ databases">
        <title>The genome sequence of Caulobacter flavus CGMCC1 15093.</title>
        <authorList>
            <person name="Gao J."/>
            <person name="Mao X."/>
            <person name="Sun J."/>
        </authorList>
    </citation>
    <scope>NUCLEOTIDE SEQUENCE [LARGE SCALE GENOMIC DNA]</scope>
    <source>
        <strain evidence="2 3">CGMCC1 15093</strain>
    </source>
</reference>
<evidence type="ECO:0000313" key="2">
    <source>
        <dbReference type="EMBL" id="PLR20046.1"/>
    </source>
</evidence>
<sequence length="140" mass="15474">MRLLVAAAIVSPLASFWYRAEHQFEIEKRAEEAIRWSLDGVPCPTADARAFAASSRPPLGATFQAVRLSRHVGHMQCASHVYRLEDGRHDAQVCDFTGPGVVAVETSAARAYWAPPAAARVVVIDGQPRCLQRERFRMGE</sequence>